<dbReference type="InterPro" id="IPR051599">
    <property type="entry name" value="Cell_Envelope_Assoc"/>
</dbReference>
<feature type="transmembrane region" description="Helical" evidence="1">
    <location>
        <begin position="29"/>
        <end position="47"/>
    </location>
</feature>
<dbReference type="CDD" id="cd06259">
    <property type="entry name" value="YdcF-like"/>
    <property type="match status" value="1"/>
</dbReference>
<dbReference type="PANTHER" id="PTHR30336:SF4">
    <property type="entry name" value="ENVELOPE BIOGENESIS FACTOR ELYC"/>
    <property type="match status" value="1"/>
</dbReference>
<dbReference type="PANTHER" id="PTHR30336">
    <property type="entry name" value="INNER MEMBRANE PROTEIN, PROBABLE PERMEASE"/>
    <property type="match status" value="1"/>
</dbReference>
<dbReference type="EMBL" id="BMFW01000048">
    <property type="protein sequence ID" value="GGI02598.1"/>
    <property type="molecule type" value="Genomic_DNA"/>
</dbReference>
<protein>
    <recommendedName>
        <fullName evidence="2">DUF218 domain-containing protein</fullName>
    </recommendedName>
</protein>
<keyword evidence="1" id="KW-1133">Transmembrane helix</keyword>
<evidence type="ECO:0000313" key="3">
    <source>
        <dbReference type="EMBL" id="GGI02598.1"/>
    </source>
</evidence>
<dbReference type="Proteomes" id="UP000643279">
    <property type="component" value="Unassembled WGS sequence"/>
</dbReference>
<feature type="transmembrane region" description="Helical" evidence="1">
    <location>
        <begin position="59"/>
        <end position="80"/>
    </location>
</feature>
<reference evidence="4" key="1">
    <citation type="journal article" date="2019" name="Int. J. Syst. Evol. Microbiol.">
        <title>The Global Catalogue of Microorganisms (GCM) 10K type strain sequencing project: providing services to taxonomists for standard genome sequencing and annotation.</title>
        <authorList>
            <consortium name="The Broad Institute Genomics Platform"/>
            <consortium name="The Broad Institute Genome Sequencing Center for Infectious Disease"/>
            <person name="Wu L."/>
            <person name="Ma J."/>
        </authorList>
    </citation>
    <scope>NUCLEOTIDE SEQUENCE [LARGE SCALE GENOMIC DNA]</scope>
    <source>
        <strain evidence="4">CGMCC 1.12778</strain>
    </source>
</reference>
<comment type="caution">
    <text evidence="3">The sequence shown here is derived from an EMBL/GenBank/DDBJ whole genome shotgun (WGS) entry which is preliminary data.</text>
</comment>
<keyword evidence="1" id="KW-0812">Transmembrane</keyword>
<keyword evidence="4" id="KW-1185">Reference proteome</keyword>
<feature type="domain" description="DUF218" evidence="2">
    <location>
        <begin position="157"/>
        <end position="299"/>
    </location>
</feature>
<dbReference type="InterPro" id="IPR003848">
    <property type="entry name" value="DUF218"/>
</dbReference>
<keyword evidence="1" id="KW-0472">Membrane</keyword>
<evidence type="ECO:0000256" key="1">
    <source>
        <dbReference type="SAM" id="Phobius"/>
    </source>
</evidence>
<gene>
    <name evidence="3" type="ORF">GCM10007170_44710</name>
</gene>
<feature type="transmembrane region" description="Helical" evidence="1">
    <location>
        <begin position="307"/>
        <end position="326"/>
    </location>
</feature>
<name>A0ABQ2B177_9MICC</name>
<feature type="transmembrane region" description="Helical" evidence="1">
    <location>
        <begin position="92"/>
        <end position="111"/>
    </location>
</feature>
<dbReference type="Pfam" id="PF02698">
    <property type="entry name" value="DUF218"/>
    <property type="match status" value="1"/>
</dbReference>
<feature type="transmembrane region" description="Helical" evidence="1">
    <location>
        <begin position="118"/>
        <end position="145"/>
    </location>
</feature>
<dbReference type="InterPro" id="IPR014729">
    <property type="entry name" value="Rossmann-like_a/b/a_fold"/>
</dbReference>
<sequence length="335" mass="35440">MPFLAVSSILLVAATISFVTDRRRLRNGVFLVAGVIFGWLGLLLVAGNNSIPVIMTLTLAVLLIVSGPILALFLVLNGIVMLRREGRSVGNLLSLLTGLAVVAVPLLLAVLQTVVPGLGAVTSVVAVVAGYVGFVFVSYLVYSLIYSNLPPRRPPEYVVILGSGLNGASVPPLLASRLDAAVRVYRGKHGGSIKALIPSGGQGTDELLPEGTAMARYLQQQGVPPGRIIVEGRATTTMENLEFSRRLMERPDAPVTVVTSSYHVFRAAMFTRRAGLRAHVTGARTAGYFIPSAFLREFIAILATYRWINLVSCAAIIAGPLAGAILSQAGGSLLR</sequence>
<accession>A0ABQ2B177</accession>
<evidence type="ECO:0000259" key="2">
    <source>
        <dbReference type="Pfam" id="PF02698"/>
    </source>
</evidence>
<proteinExistence type="predicted"/>
<organism evidence="3 4">
    <name type="scientific">Arthrobacter liuii</name>
    <dbReference type="NCBI Taxonomy" id="1476996"/>
    <lineage>
        <taxon>Bacteria</taxon>
        <taxon>Bacillati</taxon>
        <taxon>Actinomycetota</taxon>
        <taxon>Actinomycetes</taxon>
        <taxon>Micrococcales</taxon>
        <taxon>Micrococcaceae</taxon>
        <taxon>Arthrobacter</taxon>
    </lineage>
</organism>
<dbReference type="Gene3D" id="3.40.50.620">
    <property type="entry name" value="HUPs"/>
    <property type="match status" value="1"/>
</dbReference>
<evidence type="ECO:0000313" key="4">
    <source>
        <dbReference type="Proteomes" id="UP000643279"/>
    </source>
</evidence>